<reference evidence="1" key="1">
    <citation type="submission" date="2017-07" db="EMBL/GenBank/DDBJ databases">
        <authorList>
            <person name="Mikheyev A."/>
            <person name="Grau M."/>
        </authorList>
    </citation>
    <scope>NUCLEOTIDE SEQUENCE</scope>
    <source>
        <tissue evidence="1">Venom_gland</tissue>
    </source>
</reference>
<proteinExistence type="predicted"/>
<name>A0A2D4K0V8_9SAUR</name>
<organism evidence="1">
    <name type="scientific">Micrurus paraensis</name>
    <dbReference type="NCBI Taxonomy" id="1970185"/>
    <lineage>
        <taxon>Eukaryota</taxon>
        <taxon>Metazoa</taxon>
        <taxon>Chordata</taxon>
        <taxon>Craniata</taxon>
        <taxon>Vertebrata</taxon>
        <taxon>Euteleostomi</taxon>
        <taxon>Lepidosauria</taxon>
        <taxon>Squamata</taxon>
        <taxon>Bifurcata</taxon>
        <taxon>Unidentata</taxon>
        <taxon>Episquamata</taxon>
        <taxon>Toxicofera</taxon>
        <taxon>Serpentes</taxon>
        <taxon>Colubroidea</taxon>
        <taxon>Elapidae</taxon>
        <taxon>Elapinae</taxon>
        <taxon>Micrurus</taxon>
    </lineage>
</organism>
<accession>A0A2D4K0V8</accession>
<dbReference type="EMBL" id="IACL01019192">
    <property type="protein sequence ID" value="LAB02338.1"/>
    <property type="molecule type" value="Transcribed_RNA"/>
</dbReference>
<reference evidence="1" key="2">
    <citation type="submission" date="2017-11" db="EMBL/GenBank/DDBJ databases">
        <title>Coralsnake Venomics: Analyses of Venom Gland Transcriptomes and Proteomes of Six Brazilian Taxa.</title>
        <authorList>
            <person name="Aird S.D."/>
            <person name="Jorge da Silva N."/>
            <person name="Qiu L."/>
            <person name="Villar-Briones A."/>
            <person name="Aparecida-Saddi V."/>
            <person name="Campos-Telles M.P."/>
            <person name="Grau M."/>
            <person name="Mikheyev A.S."/>
        </authorList>
    </citation>
    <scope>NUCLEOTIDE SEQUENCE</scope>
    <source>
        <tissue evidence="1">Venom_gland</tissue>
    </source>
</reference>
<dbReference type="AlphaFoldDB" id="A0A2D4K0V8"/>
<dbReference type="EMBL" id="IACL01019193">
    <property type="protein sequence ID" value="LAB02340.1"/>
    <property type="molecule type" value="Transcribed_RNA"/>
</dbReference>
<sequence>MSVFGITGLKYSIYRKTYTVELLDLKNHCIQLDGFSNSSKLRRGFSNRKSKAAARRWCFLLLTKLIIILFKDNFYLNGCMRKGSSGGLQIDYEIICFKMYLHS</sequence>
<evidence type="ECO:0000313" key="1">
    <source>
        <dbReference type="EMBL" id="LAB02340.1"/>
    </source>
</evidence>
<protein>
    <submittedName>
        <fullName evidence="1">Uncharacterized protein</fullName>
    </submittedName>
</protein>